<protein>
    <recommendedName>
        <fullName evidence="4">Transmembrane protein</fullName>
    </recommendedName>
</protein>
<evidence type="ECO:0000256" key="2">
    <source>
        <dbReference type="SAM" id="Phobius"/>
    </source>
</evidence>
<proteinExistence type="predicted"/>
<gene>
    <name evidence="3" type="ORF">CLEP1334_LOCUS19931</name>
</gene>
<evidence type="ECO:0000313" key="3">
    <source>
        <dbReference type="EMBL" id="CAD8544643.1"/>
    </source>
</evidence>
<dbReference type="AlphaFoldDB" id="A0A7S0P1W4"/>
<feature type="transmembrane region" description="Helical" evidence="2">
    <location>
        <begin position="48"/>
        <end position="69"/>
    </location>
</feature>
<keyword evidence="2" id="KW-0472">Membrane</keyword>
<name>A0A7S0P1W4_9EUKA</name>
<reference evidence="3" key="1">
    <citation type="submission" date="2021-01" db="EMBL/GenBank/DDBJ databases">
        <authorList>
            <person name="Corre E."/>
            <person name="Pelletier E."/>
            <person name="Niang G."/>
            <person name="Scheremetjew M."/>
            <person name="Finn R."/>
            <person name="Kale V."/>
            <person name="Holt S."/>
            <person name="Cochrane G."/>
            <person name="Meng A."/>
            <person name="Brown T."/>
            <person name="Cohen L."/>
        </authorList>
    </citation>
    <scope>NUCLEOTIDE SEQUENCE</scope>
    <source>
        <strain evidence="3">RCC1130</strain>
    </source>
</reference>
<keyword evidence="2" id="KW-0812">Transmembrane</keyword>
<organism evidence="3">
    <name type="scientific">Calcidiscus leptoporus</name>
    <dbReference type="NCBI Taxonomy" id="127549"/>
    <lineage>
        <taxon>Eukaryota</taxon>
        <taxon>Haptista</taxon>
        <taxon>Haptophyta</taxon>
        <taxon>Prymnesiophyceae</taxon>
        <taxon>Coccolithales</taxon>
        <taxon>Calcidiscaceae</taxon>
        <taxon>Calcidiscus</taxon>
    </lineage>
</organism>
<feature type="region of interest" description="Disordered" evidence="1">
    <location>
        <begin position="148"/>
        <end position="208"/>
    </location>
</feature>
<evidence type="ECO:0000256" key="1">
    <source>
        <dbReference type="SAM" id="MobiDB-lite"/>
    </source>
</evidence>
<keyword evidence="2" id="KW-1133">Transmembrane helix</keyword>
<evidence type="ECO:0008006" key="4">
    <source>
        <dbReference type="Google" id="ProtNLM"/>
    </source>
</evidence>
<accession>A0A7S0P1W4</accession>
<sequence>MRDLSRRLLGYSQGMLALVSLSLALVCLYRDERPFECIGRAASLCLAHWGLLMAPMASFWALIASACMLRSSRAVCITPTAPVSAALDLQTVLVPVSAVVFSSVGWHMFSTVDGRWMLGCLSALHQMMACVSAVCWLHLRAALQEDGACSSKAKPEPKTLPRGWRYTRSATPKPEHRLSPIPSSAASERESGSDALSNGSFSGEERVMGARRARRRVSEWGHAGRREQHTMSVWEVNRALDLGSPAEQDAAACSNELAFLPSLNSASDSVLDESVV</sequence>
<dbReference type="EMBL" id="HBER01039382">
    <property type="protein sequence ID" value="CAD8544643.1"/>
    <property type="molecule type" value="Transcribed_RNA"/>
</dbReference>